<sequence length="66" mass="6938">MHITLNGEQADIAEGSTVAGLLEHLQLPRERVAVEVNLAIVPKAAYDSCGLAEGDRIEVVHFVGGG</sequence>
<dbReference type="NCBIfam" id="TIGR01683">
    <property type="entry name" value="thiS"/>
    <property type="match status" value="1"/>
</dbReference>
<dbReference type="Pfam" id="PF02597">
    <property type="entry name" value="ThiS"/>
    <property type="match status" value="1"/>
</dbReference>
<dbReference type="CDD" id="cd00565">
    <property type="entry name" value="Ubl_ThiS"/>
    <property type="match status" value="1"/>
</dbReference>
<dbReference type="RefSeq" id="WP_151126592.1">
    <property type="nucleotide sequence ID" value="NZ_VZQZ01000001.1"/>
</dbReference>
<dbReference type="Gene3D" id="3.10.20.30">
    <property type="match status" value="1"/>
</dbReference>
<dbReference type="SUPFAM" id="SSF54285">
    <property type="entry name" value="MoaD/ThiS"/>
    <property type="match status" value="1"/>
</dbReference>
<proteinExistence type="predicted"/>
<reference evidence="1 2" key="1">
    <citation type="submission" date="2019-09" db="EMBL/GenBank/DDBJ databases">
        <title>Geobacter sp. Red96, a novel strain isolated from paddy soil.</title>
        <authorList>
            <person name="Xu Z."/>
            <person name="Masuda Y."/>
            <person name="Itoh H."/>
            <person name="Senoo K."/>
        </authorList>
    </citation>
    <scope>NUCLEOTIDE SEQUENCE [LARGE SCALE GENOMIC DNA]</scope>
    <source>
        <strain evidence="1 2">Red96</strain>
    </source>
</reference>
<gene>
    <name evidence="1" type="primary">thiS</name>
    <name evidence="1" type="ORF">F6V25_01530</name>
</gene>
<keyword evidence="2" id="KW-1185">Reference proteome</keyword>
<dbReference type="Proteomes" id="UP000420562">
    <property type="component" value="Unassembled WGS sequence"/>
</dbReference>
<organism evidence="1 2">
    <name type="scientific">Oryzomonas japonica</name>
    <dbReference type="NCBI Taxonomy" id="2603858"/>
    <lineage>
        <taxon>Bacteria</taxon>
        <taxon>Pseudomonadati</taxon>
        <taxon>Thermodesulfobacteriota</taxon>
        <taxon>Desulfuromonadia</taxon>
        <taxon>Geobacterales</taxon>
        <taxon>Geobacteraceae</taxon>
        <taxon>Oryzomonas</taxon>
    </lineage>
</organism>
<dbReference type="InterPro" id="IPR010035">
    <property type="entry name" value="Thi_S"/>
</dbReference>
<comment type="caution">
    <text evidence="1">The sequence shown here is derived from an EMBL/GenBank/DDBJ whole genome shotgun (WGS) entry which is preliminary data.</text>
</comment>
<evidence type="ECO:0000313" key="2">
    <source>
        <dbReference type="Proteomes" id="UP000420562"/>
    </source>
</evidence>
<dbReference type="InterPro" id="IPR016155">
    <property type="entry name" value="Mopterin_synth/thiamin_S_b"/>
</dbReference>
<dbReference type="PANTHER" id="PTHR34472:SF1">
    <property type="entry name" value="SULFUR CARRIER PROTEIN THIS"/>
    <property type="match status" value="1"/>
</dbReference>
<dbReference type="InterPro" id="IPR012675">
    <property type="entry name" value="Beta-grasp_dom_sf"/>
</dbReference>
<evidence type="ECO:0000313" key="1">
    <source>
        <dbReference type="EMBL" id="KAB0667410.1"/>
    </source>
</evidence>
<protein>
    <submittedName>
        <fullName evidence="1">Sulfur carrier protein ThiS</fullName>
    </submittedName>
</protein>
<dbReference type="EMBL" id="VZQZ01000001">
    <property type="protein sequence ID" value="KAB0667410.1"/>
    <property type="molecule type" value="Genomic_DNA"/>
</dbReference>
<dbReference type="PANTHER" id="PTHR34472">
    <property type="entry name" value="SULFUR CARRIER PROTEIN THIS"/>
    <property type="match status" value="1"/>
</dbReference>
<accession>A0A7J4ZV73</accession>
<dbReference type="AlphaFoldDB" id="A0A7J4ZV73"/>
<name>A0A7J4ZV73_9BACT</name>
<dbReference type="InterPro" id="IPR003749">
    <property type="entry name" value="ThiS/MoaD-like"/>
</dbReference>